<dbReference type="OMA" id="GDLWPPI"/>
<keyword evidence="4 5" id="KW-0472">Membrane</keyword>
<organism evidence="7 8">
    <name type="scientific">Haemonchus contortus</name>
    <name type="common">Barber pole worm</name>
    <dbReference type="NCBI Taxonomy" id="6289"/>
    <lineage>
        <taxon>Eukaryota</taxon>
        <taxon>Metazoa</taxon>
        <taxon>Ecdysozoa</taxon>
        <taxon>Nematoda</taxon>
        <taxon>Chromadorea</taxon>
        <taxon>Rhabditida</taxon>
        <taxon>Rhabditina</taxon>
        <taxon>Rhabditomorpha</taxon>
        <taxon>Strongyloidea</taxon>
        <taxon>Trichostrongylidae</taxon>
        <taxon>Haemonchus</taxon>
    </lineage>
</organism>
<protein>
    <submittedName>
        <fullName evidence="8">G_PROTEIN_RECEP_F1_2 domain-containing protein</fullName>
    </submittedName>
</protein>
<dbReference type="CDD" id="cd00637">
    <property type="entry name" value="7tm_classA_rhodopsin-like"/>
    <property type="match status" value="1"/>
</dbReference>
<feature type="transmembrane region" description="Helical" evidence="5">
    <location>
        <begin position="270"/>
        <end position="287"/>
    </location>
</feature>
<dbReference type="PROSITE" id="PS50262">
    <property type="entry name" value="G_PROTEIN_RECEP_F1_2"/>
    <property type="match status" value="1"/>
</dbReference>
<keyword evidence="3 5" id="KW-1133">Transmembrane helix</keyword>
<dbReference type="WBParaSite" id="HCON_00047390-00001">
    <property type="protein sequence ID" value="HCON_00047390-00001"/>
    <property type="gene ID" value="HCON_00047390"/>
</dbReference>
<keyword evidence="2 5" id="KW-0812">Transmembrane</keyword>
<evidence type="ECO:0000259" key="6">
    <source>
        <dbReference type="PROSITE" id="PS50262"/>
    </source>
</evidence>
<evidence type="ECO:0000256" key="5">
    <source>
        <dbReference type="SAM" id="Phobius"/>
    </source>
</evidence>
<dbReference type="Proteomes" id="UP000025227">
    <property type="component" value="Unplaced"/>
</dbReference>
<feature type="domain" description="G-protein coupled receptors family 1 profile" evidence="6">
    <location>
        <begin position="125"/>
        <end position="284"/>
    </location>
</feature>
<dbReference type="InterPro" id="IPR000276">
    <property type="entry name" value="GPCR_Rhodpsn"/>
</dbReference>
<evidence type="ECO:0000313" key="7">
    <source>
        <dbReference type="Proteomes" id="UP000025227"/>
    </source>
</evidence>
<evidence type="ECO:0000256" key="3">
    <source>
        <dbReference type="ARBA" id="ARBA00022989"/>
    </source>
</evidence>
<dbReference type="GO" id="GO:0004930">
    <property type="term" value="F:G protein-coupled receptor activity"/>
    <property type="evidence" value="ECO:0007669"/>
    <property type="project" value="InterPro"/>
</dbReference>
<dbReference type="InterPro" id="IPR019424">
    <property type="entry name" value="7TM_GPCR_Srsx"/>
</dbReference>
<feature type="transmembrane region" description="Helical" evidence="5">
    <location>
        <begin position="60"/>
        <end position="80"/>
    </location>
</feature>
<evidence type="ECO:0000256" key="4">
    <source>
        <dbReference type="ARBA" id="ARBA00023136"/>
    </source>
</evidence>
<evidence type="ECO:0000256" key="2">
    <source>
        <dbReference type="ARBA" id="ARBA00022692"/>
    </source>
</evidence>
<proteinExistence type="predicted"/>
<dbReference type="GO" id="GO:0016020">
    <property type="term" value="C:membrane"/>
    <property type="evidence" value="ECO:0007669"/>
    <property type="project" value="UniProtKB-SubCell"/>
</dbReference>
<dbReference type="OrthoDB" id="5876466at2759"/>
<evidence type="ECO:0000313" key="8">
    <source>
        <dbReference type="WBParaSite" id="HCON_00047390-00001"/>
    </source>
</evidence>
<keyword evidence="7" id="KW-1185">Reference proteome</keyword>
<evidence type="ECO:0000256" key="1">
    <source>
        <dbReference type="ARBA" id="ARBA00004370"/>
    </source>
</evidence>
<feature type="transmembrane region" description="Helical" evidence="5">
    <location>
        <begin position="192"/>
        <end position="213"/>
    </location>
</feature>
<dbReference type="SUPFAM" id="SSF81321">
    <property type="entry name" value="Family A G protein-coupled receptor-like"/>
    <property type="match status" value="1"/>
</dbReference>
<dbReference type="InterPro" id="IPR017452">
    <property type="entry name" value="GPCR_Rhodpsn_7TM"/>
</dbReference>
<dbReference type="Pfam" id="PF10320">
    <property type="entry name" value="7TM_GPCR_Srsx"/>
    <property type="match status" value="1"/>
</dbReference>
<sequence length="335" mass="37527">MAQATSGTREAVNESFIVGMPEVVFYHTVNAILGGVCTVINILLFIIFIASATMRKKAEVLIVLCLADGINGFSIMLMGLNRVALYTKVIDTLSIPIRTPWECAVEPWIIFRGYGDLWPPIVQFAMGIDRCMAVFDPIRYRHRITKRGGIFLITTLASVTCLLGIGYVLAWINRAGKAKYWCGRKASFGEIYASFIYVMNIFGYLSGFILGCIAYCKSLYLVESREQKMRIRYVLMVSALSIVLVSIPNGISLFAQYIAEVADAIAKPSTYLACASSSLNIFVYLALNREFRTEFKRIILRREPLTPTYTRTPVTISVVTRISNATNSYKRSTIR</sequence>
<dbReference type="PANTHER" id="PTHR23360">
    <property type="entry name" value="G-PROTEIN COUPLED RECEPTORS FAMILY 1 PROFILE DOMAIN-CONTAINING PROTEIN-RELATED"/>
    <property type="match status" value="1"/>
</dbReference>
<name>A0A7I5E7G0_HAECO</name>
<reference evidence="8" key="1">
    <citation type="submission" date="2020-12" db="UniProtKB">
        <authorList>
            <consortium name="WormBaseParasite"/>
        </authorList>
    </citation>
    <scope>IDENTIFICATION</scope>
    <source>
        <strain evidence="8">MHco3</strain>
    </source>
</reference>
<dbReference type="AlphaFoldDB" id="A0A7I5E7G0"/>
<dbReference type="InterPro" id="IPR047130">
    <property type="entry name" value="7TM_GPCR_Srsx_nematod"/>
</dbReference>
<dbReference type="Gene3D" id="1.20.1070.10">
    <property type="entry name" value="Rhodopsin 7-helix transmembrane proteins"/>
    <property type="match status" value="1"/>
</dbReference>
<accession>A0A7I5E7G0</accession>
<dbReference type="SMART" id="SM01381">
    <property type="entry name" value="7TM_GPCR_Srsx"/>
    <property type="match status" value="1"/>
</dbReference>
<feature type="transmembrane region" description="Helical" evidence="5">
    <location>
        <begin position="24"/>
        <end position="48"/>
    </location>
</feature>
<dbReference type="PANTHER" id="PTHR23360:SF29">
    <property type="entry name" value="G_PROTEIN_RECEP_F1_2 DOMAIN-CONTAINING PROTEIN"/>
    <property type="match status" value="1"/>
</dbReference>
<feature type="transmembrane region" description="Helical" evidence="5">
    <location>
        <begin position="233"/>
        <end position="258"/>
    </location>
</feature>
<comment type="subcellular location">
    <subcellularLocation>
        <location evidence="1">Membrane</location>
    </subcellularLocation>
</comment>
<feature type="transmembrane region" description="Helical" evidence="5">
    <location>
        <begin position="150"/>
        <end position="172"/>
    </location>
</feature>